<dbReference type="AlphaFoldDB" id="A0AA90J7M7"/>
<evidence type="ECO:0000313" key="2">
    <source>
        <dbReference type="Proteomes" id="UP001066455"/>
    </source>
</evidence>
<protein>
    <submittedName>
        <fullName evidence="1">DUF5677 domain-containing protein</fullName>
    </submittedName>
</protein>
<name>A0AA90J7M7_9BACI</name>
<comment type="caution">
    <text evidence="1">The sequence shown here is derived from an EMBL/GenBank/DDBJ whole genome shotgun (WGS) entry which is preliminary data.</text>
</comment>
<accession>A0AA90J7M7</accession>
<reference evidence="1" key="1">
    <citation type="submission" date="2022-02" db="EMBL/GenBank/DDBJ databases">
        <title>Crop Bioprotection Bacillus Genome Sequencing.</title>
        <authorList>
            <person name="Dunlap C."/>
        </authorList>
    </citation>
    <scope>NUCLEOTIDE SEQUENCE</scope>
    <source>
        <strain evidence="1">T20C14</strain>
    </source>
</reference>
<organism evidence="1 2">
    <name type="scientific">Bacillus haynesii</name>
    <dbReference type="NCBI Taxonomy" id="1925021"/>
    <lineage>
        <taxon>Bacteria</taxon>
        <taxon>Bacillati</taxon>
        <taxon>Bacillota</taxon>
        <taxon>Bacilli</taxon>
        <taxon>Bacillales</taxon>
        <taxon>Bacillaceae</taxon>
        <taxon>Bacillus</taxon>
    </lineage>
</organism>
<dbReference type="EMBL" id="JALAXI010000010">
    <property type="protein sequence ID" value="MCY9280822.1"/>
    <property type="molecule type" value="Genomic_DNA"/>
</dbReference>
<dbReference type="RefSeq" id="WP_242792349.1">
    <property type="nucleotide sequence ID" value="NZ_JAKYKF010000004.1"/>
</dbReference>
<evidence type="ECO:0000313" key="1">
    <source>
        <dbReference type="EMBL" id="MCY9280822.1"/>
    </source>
</evidence>
<dbReference type="InterPro" id="IPR043733">
    <property type="entry name" value="DUF5677"/>
</dbReference>
<sequence length="296" mass="34365">MEFKDNYVFKHSIIEPFNFFVNNVYEPFYLKVIKEIESPNKTQKDALVLLSKTVNTLQAIMILVKNGNIVSARVLARSLFEVKLLTKKLLQEPETFRKYSTANDLFARLFSARQLKEQASNPNSQIEENLMSSIHKLIKHDEEINKIIREIESLGFTATYEGTKGMDNGKRHVNKYFEIKEMAQSCNEEFTYNTMYKNLCQDTHTSSTHFHRYFIKGESENVMFNLHPYLNESGLLLGIVMHFICDSAEDFCELLGINPDNDLCMQLSILHRYFLHRLPDFIRQGGLRLLGVSSPI</sequence>
<gene>
    <name evidence="1" type="ORF">MOE73_12180</name>
</gene>
<dbReference type="Proteomes" id="UP001066455">
    <property type="component" value="Unassembled WGS sequence"/>
</dbReference>
<proteinExistence type="predicted"/>
<dbReference type="Pfam" id="PF18928">
    <property type="entry name" value="DUF5677"/>
    <property type="match status" value="1"/>
</dbReference>